<evidence type="ECO:0000313" key="3">
    <source>
        <dbReference type="Proteomes" id="UP000436006"/>
    </source>
</evidence>
<evidence type="ECO:0000313" key="2">
    <source>
        <dbReference type="EMBL" id="MVM34570.1"/>
    </source>
</evidence>
<dbReference type="InterPro" id="IPR007492">
    <property type="entry name" value="LytTR_DNA-bd_dom"/>
</dbReference>
<feature type="domain" description="HTH LytTR-type" evidence="1">
    <location>
        <begin position="1"/>
        <end position="98"/>
    </location>
</feature>
<comment type="caution">
    <text evidence="2">The sequence shown here is derived from an EMBL/GenBank/DDBJ whole genome shotgun (WGS) entry which is preliminary data.</text>
</comment>
<dbReference type="GO" id="GO:0003677">
    <property type="term" value="F:DNA binding"/>
    <property type="evidence" value="ECO:0007669"/>
    <property type="project" value="InterPro"/>
</dbReference>
<gene>
    <name evidence="2" type="ORF">GO755_31365</name>
</gene>
<proteinExistence type="predicted"/>
<dbReference type="Pfam" id="PF04397">
    <property type="entry name" value="LytTR"/>
    <property type="match status" value="1"/>
</dbReference>
<organism evidence="2 3">
    <name type="scientific">Spirosoma arboris</name>
    <dbReference type="NCBI Taxonomy" id="2682092"/>
    <lineage>
        <taxon>Bacteria</taxon>
        <taxon>Pseudomonadati</taxon>
        <taxon>Bacteroidota</taxon>
        <taxon>Cytophagia</taxon>
        <taxon>Cytophagales</taxon>
        <taxon>Cytophagaceae</taxon>
        <taxon>Spirosoma</taxon>
    </lineage>
</organism>
<accession>A0A7K1SL82</accession>
<dbReference type="RefSeq" id="WP_157589385.1">
    <property type="nucleotide sequence ID" value="NZ_WPIN01000016.1"/>
</dbReference>
<sequence>MRKNNLHTNQILYIIGAGNYSIVHQVGGRHLLMSHTLKWYQGKYPDFIRINKGALINPTYVVSWQKTSRLLASLTMQNGQQLVIARRRMLNVLEQVEQTLFLVGKQVNGLGNNA</sequence>
<evidence type="ECO:0000259" key="1">
    <source>
        <dbReference type="PROSITE" id="PS50930"/>
    </source>
</evidence>
<keyword evidence="3" id="KW-1185">Reference proteome</keyword>
<dbReference type="SMART" id="SM00850">
    <property type="entry name" value="LytTR"/>
    <property type="match status" value="1"/>
</dbReference>
<dbReference type="AlphaFoldDB" id="A0A7K1SL82"/>
<name>A0A7K1SL82_9BACT</name>
<dbReference type="PROSITE" id="PS50930">
    <property type="entry name" value="HTH_LYTTR"/>
    <property type="match status" value="1"/>
</dbReference>
<reference evidence="2 3" key="1">
    <citation type="submission" date="2019-12" db="EMBL/GenBank/DDBJ databases">
        <title>Spirosoma sp. HMF4905 genome sequencing and assembly.</title>
        <authorList>
            <person name="Kang H."/>
            <person name="Cha I."/>
            <person name="Kim H."/>
            <person name="Joh K."/>
        </authorList>
    </citation>
    <scope>NUCLEOTIDE SEQUENCE [LARGE SCALE GENOMIC DNA]</scope>
    <source>
        <strain evidence="2 3">HMF4905</strain>
    </source>
</reference>
<dbReference type="Gene3D" id="2.40.50.1020">
    <property type="entry name" value="LytTr DNA-binding domain"/>
    <property type="match status" value="1"/>
</dbReference>
<dbReference type="Proteomes" id="UP000436006">
    <property type="component" value="Unassembled WGS sequence"/>
</dbReference>
<protein>
    <submittedName>
        <fullName evidence="2">LytTR family transcriptional regulator</fullName>
    </submittedName>
</protein>
<dbReference type="EMBL" id="WPIN01000016">
    <property type="protein sequence ID" value="MVM34570.1"/>
    <property type="molecule type" value="Genomic_DNA"/>
</dbReference>